<organism evidence="2 3">
    <name type="scientific">Nyssa sinensis</name>
    <dbReference type="NCBI Taxonomy" id="561372"/>
    <lineage>
        <taxon>Eukaryota</taxon>
        <taxon>Viridiplantae</taxon>
        <taxon>Streptophyta</taxon>
        <taxon>Embryophyta</taxon>
        <taxon>Tracheophyta</taxon>
        <taxon>Spermatophyta</taxon>
        <taxon>Magnoliopsida</taxon>
        <taxon>eudicotyledons</taxon>
        <taxon>Gunneridae</taxon>
        <taxon>Pentapetalae</taxon>
        <taxon>asterids</taxon>
        <taxon>Cornales</taxon>
        <taxon>Nyssaceae</taxon>
        <taxon>Nyssa</taxon>
    </lineage>
</organism>
<protein>
    <recommendedName>
        <fullName evidence="1">RNase H type-1 domain-containing protein</fullName>
    </recommendedName>
</protein>
<evidence type="ECO:0000313" key="2">
    <source>
        <dbReference type="EMBL" id="KAA8546861.1"/>
    </source>
</evidence>
<evidence type="ECO:0000313" key="3">
    <source>
        <dbReference type="Proteomes" id="UP000325577"/>
    </source>
</evidence>
<dbReference type="Gene3D" id="3.30.420.10">
    <property type="entry name" value="Ribonuclease H-like superfamily/Ribonuclease H"/>
    <property type="match status" value="1"/>
</dbReference>
<accession>A0A5J5C068</accession>
<proteinExistence type="predicted"/>
<dbReference type="InterPro" id="IPR036397">
    <property type="entry name" value="RNaseH_sf"/>
</dbReference>
<dbReference type="SUPFAM" id="SSF53098">
    <property type="entry name" value="Ribonuclease H-like"/>
    <property type="match status" value="1"/>
</dbReference>
<dbReference type="EMBL" id="CM018032">
    <property type="protein sequence ID" value="KAA8546861.1"/>
    <property type="molecule type" value="Genomic_DNA"/>
</dbReference>
<gene>
    <name evidence="2" type="ORF">F0562_003290</name>
</gene>
<dbReference type="InterPro" id="IPR002156">
    <property type="entry name" value="RNaseH_domain"/>
</dbReference>
<dbReference type="InterPro" id="IPR052929">
    <property type="entry name" value="RNase_H-like_EbsB-rel"/>
</dbReference>
<dbReference type="PANTHER" id="PTHR47074:SF11">
    <property type="entry name" value="REVERSE TRANSCRIPTASE-LIKE PROTEIN"/>
    <property type="match status" value="1"/>
</dbReference>
<dbReference type="OrthoDB" id="1752174at2759"/>
<sequence>MNSLSNVMVGKSKWKAPEVGLFKLNIDSSWSDSNGSGGVGGLVRDCQGEVIGGFGKTWVDYSSATQVEMLAILHGLIFAKEIDIHDIILENNGRIYVSSSLYIDGAKVRLTEKTLRVAGTLSRTVHPQLYPTIQSRKIPLSVFP</sequence>
<dbReference type="GO" id="GO:0004523">
    <property type="term" value="F:RNA-DNA hybrid ribonuclease activity"/>
    <property type="evidence" value="ECO:0007669"/>
    <property type="project" value="InterPro"/>
</dbReference>
<evidence type="ECO:0000259" key="1">
    <source>
        <dbReference type="Pfam" id="PF13456"/>
    </source>
</evidence>
<reference evidence="2 3" key="1">
    <citation type="submission" date="2019-09" db="EMBL/GenBank/DDBJ databases">
        <title>A chromosome-level genome assembly of the Chinese tupelo Nyssa sinensis.</title>
        <authorList>
            <person name="Yang X."/>
            <person name="Kang M."/>
            <person name="Yang Y."/>
            <person name="Xiong H."/>
            <person name="Wang M."/>
            <person name="Zhang Z."/>
            <person name="Wang Z."/>
            <person name="Wu H."/>
            <person name="Ma T."/>
            <person name="Liu J."/>
            <person name="Xi Z."/>
        </authorList>
    </citation>
    <scope>NUCLEOTIDE SEQUENCE [LARGE SCALE GENOMIC DNA]</scope>
    <source>
        <strain evidence="2">J267</strain>
        <tissue evidence="2">Leaf</tissue>
    </source>
</reference>
<dbReference type="Proteomes" id="UP000325577">
    <property type="component" value="Linkage Group LG1"/>
</dbReference>
<dbReference type="AlphaFoldDB" id="A0A5J5C068"/>
<dbReference type="Pfam" id="PF13456">
    <property type="entry name" value="RVT_3"/>
    <property type="match status" value="1"/>
</dbReference>
<name>A0A5J5C068_9ASTE</name>
<dbReference type="CDD" id="cd06222">
    <property type="entry name" value="RNase_H_like"/>
    <property type="match status" value="1"/>
</dbReference>
<dbReference type="GO" id="GO:0003676">
    <property type="term" value="F:nucleic acid binding"/>
    <property type="evidence" value="ECO:0007669"/>
    <property type="project" value="InterPro"/>
</dbReference>
<feature type="domain" description="RNase H type-1" evidence="1">
    <location>
        <begin position="25"/>
        <end position="90"/>
    </location>
</feature>
<dbReference type="InterPro" id="IPR012337">
    <property type="entry name" value="RNaseH-like_sf"/>
</dbReference>
<dbReference type="InterPro" id="IPR044730">
    <property type="entry name" value="RNase_H-like_dom_plant"/>
</dbReference>
<dbReference type="PANTHER" id="PTHR47074">
    <property type="entry name" value="BNAC02G40300D PROTEIN"/>
    <property type="match status" value="1"/>
</dbReference>
<keyword evidence="3" id="KW-1185">Reference proteome</keyword>